<dbReference type="Proteomes" id="UP000298652">
    <property type="component" value="Chromosome 9"/>
</dbReference>
<dbReference type="Gramene" id="TKV92453">
    <property type="protein sequence ID" value="TKV92453"/>
    <property type="gene ID" value="SEVIR_9G163600v2"/>
</dbReference>
<evidence type="ECO:0000313" key="2">
    <source>
        <dbReference type="EMBL" id="TKV92453.1"/>
    </source>
</evidence>
<evidence type="ECO:0000256" key="1">
    <source>
        <dbReference type="SAM" id="MobiDB-lite"/>
    </source>
</evidence>
<name>A0A4U6SWH4_SETVI</name>
<dbReference type="OMA" id="WFCQISS"/>
<feature type="region of interest" description="Disordered" evidence="1">
    <location>
        <begin position="26"/>
        <end position="76"/>
    </location>
</feature>
<reference evidence="2" key="1">
    <citation type="submission" date="2019-03" db="EMBL/GenBank/DDBJ databases">
        <title>WGS assembly of Setaria viridis.</title>
        <authorList>
            <person name="Huang P."/>
            <person name="Jenkins J."/>
            <person name="Grimwood J."/>
            <person name="Barry K."/>
            <person name="Healey A."/>
            <person name="Mamidi S."/>
            <person name="Sreedasyam A."/>
            <person name="Shu S."/>
            <person name="Feldman M."/>
            <person name="Wu J."/>
            <person name="Yu Y."/>
            <person name="Chen C."/>
            <person name="Johnson J."/>
            <person name="Rokhsar D."/>
            <person name="Baxter I."/>
            <person name="Schmutz J."/>
            <person name="Brutnell T."/>
            <person name="Kellogg E."/>
        </authorList>
    </citation>
    <scope>NUCLEOTIDE SEQUENCE [LARGE SCALE GENOMIC DNA]</scope>
</reference>
<dbReference type="AlphaFoldDB" id="A0A4U6SWH4"/>
<feature type="compositionally biased region" description="Basic and acidic residues" evidence="1">
    <location>
        <begin position="61"/>
        <end position="72"/>
    </location>
</feature>
<sequence>MASSVSSPSSPNPVGLWFCQISSGLQGRWQGGRADPPQGPKSGAGGAEGRQGRAPDAAGSKGDDDTPRRTCRGDAMPEATVYLLLDRFAPS</sequence>
<evidence type="ECO:0000313" key="3">
    <source>
        <dbReference type="Proteomes" id="UP000298652"/>
    </source>
</evidence>
<accession>A0A4U6SWH4</accession>
<gene>
    <name evidence="2" type="ORF">SEVIR_9G163600v2</name>
</gene>
<dbReference type="EMBL" id="CM016560">
    <property type="protein sequence ID" value="TKV92453.1"/>
    <property type="molecule type" value="Genomic_DNA"/>
</dbReference>
<keyword evidence="3" id="KW-1185">Reference proteome</keyword>
<proteinExistence type="predicted"/>
<organism evidence="2 3">
    <name type="scientific">Setaria viridis</name>
    <name type="common">Green bristlegrass</name>
    <name type="synonym">Setaria italica subsp. viridis</name>
    <dbReference type="NCBI Taxonomy" id="4556"/>
    <lineage>
        <taxon>Eukaryota</taxon>
        <taxon>Viridiplantae</taxon>
        <taxon>Streptophyta</taxon>
        <taxon>Embryophyta</taxon>
        <taxon>Tracheophyta</taxon>
        <taxon>Spermatophyta</taxon>
        <taxon>Magnoliopsida</taxon>
        <taxon>Liliopsida</taxon>
        <taxon>Poales</taxon>
        <taxon>Poaceae</taxon>
        <taxon>PACMAD clade</taxon>
        <taxon>Panicoideae</taxon>
        <taxon>Panicodae</taxon>
        <taxon>Paniceae</taxon>
        <taxon>Cenchrinae</taxon>
        <taxon>Setaria</taxon>
    </lineage>
</organism>
<protein>
    <submittedName>
        <fullName evidence="2">Uncharacterized protein</fullName>
    </submittedName>
</protein>